<evidence type="ECO:0000256" key="3">
    <source>
        <dbReference type="SAM" id="MobiDB-lite"/>
    </source>
</evidence>
<accession>A0ABW7CW66</accession>
<name>A0ABW7CW66_9GAMM</name>
<dbReference type="InterPro" id="IPR051407">
    <property type="entry name" value="Bact_OM_lipoprot/Surf_antigen"/>
</dbReference>
<proteinExistence type="predicted"/>
<sequence>MLNISALSLRGLAMALALTAGLATISDASAMSRKDKRTVVGAVVGGVAGHLISNGDPTATVGGAVAGGAIGNLTTRDRHDNRYDRRYDNRRYDDRRHDRRYGYDRDRRHDRGHRDWDRRHGRGW</sequence>
<feature type="signal peptide" evidence="4">
    <location>
        <begin position="1"/>
        <end position="30"/>
    </location>
</feature>
<feature type="chain" id="PRO_5046755708" evidence="4">
    <location>
        <begin position="31"/>
        <end position="124"/>
    </location>
</feature>
<protein>
    <submittedName>
        <fullName evidence="6">Glycine zipper 2TM domain-containing protein</fullName>
    </submittedName>
</protein>
<feature type="compositionally biased region" description="Basic and acidic residues" evidence="3">
    <location>
        <begin position="75"/>
        <end position="118"/>
    </location>
</feature>
<dbReference type="Proteomes" id="UP001605261">
    <property type="component" value="Unassembled WGS sequence"/>
</dbReference>
<keyword evidence="4" id="KW-0732">Signal</keyword>
<feature type="region of interest" description="Disordered" evidence="3">
    <location>
        <begin position="66"/>
        <end position="124"/>
    </location>
</feature>
<evidence type="ECO:0000313" key="6">
    <source>
        <dbReference type="EMBL" id="MFG6109214.1"/>
    </source>
</evidence>
<evidence type="ECO:0000313" key="7">
    <source>
        <dbReference type="Proteomes" id="UP001605261"/>
    </source>
</evidence>
<dbReference type="Pfam" id="PF05433">
    <property type="entry name" value="Rick_17kDa_Anti"/>
    <property type="match status" value="1"/>
</dbReference>
<keyword evidence="7" id="KW-1185">Reference proteome</keyword>
<comment type="subcellular location">
    <subcellularLocation>
        <location evidence="1">Membrane</location>
    </subcellularLocation>
</comment>
<evidence type="ECO:0000256" key="2">
    <source>
        <dbReference type="ARBA" id="ARBA00023136"/>
    </source>
</evidence>
<dbReference type="RefSeq" id="WP_259206844.1">
    <property type="nucleotide sequence ID" value="NZ_JBHGCJ010000005.1"/>
</dbReference>
<dbReference type="PANTHER" id="PTHR35603">
    <property type="match status" value="1"/>
</dbReference>
<evidence type="ECO:0000256" key="1">
    <source>
        <dbReference type="ARBA" id="ARBA00004370"/>
    </source>
</evidence>
<feature type="domain" description="Glycine zipper 2TM" evidence="5">
    <location>
        <begin position="38"/>
        <end position="73"/>
    </location>
</feature>
<organism evidence="6 7">
    <name type="scientific">Stenotrophomonas nematodicola</name>
    <dbReference type="NCBI Taxonomy" id="2656746"/>
    <lineage>
        <taxon>Bacteria</taxon>
        <taxon>Pseudomonadati</taxon>
        <taxon>Pseudomonadota</taxon>
        <taxon>Gammaproteobacteria</taxon>
        <taxon>Lysobacterales</taxon>
        <taxon>Lysobacteraceae</taxon>
        <taxon>Stenotrophomonas</taxon>
    </lineage>
</organism>
<evidence type="ECO:0000256" key="4">
    <source>
        <dbReference type="SAM" id="SignalP"/>
    </source>
</evidence>
<reference evidence="6 7" key="1">
    <citation type="submission" date="2024-09" db="EMBL/GenBank/DDBJ databases">
        <authorList>
            <consortium name="All-Russian atlas of soil microorganisms"/>
            <consortium name="as a basis for the search for new antimicrobial producers and enzymes with unique properties"/>
            <person name="Sokolova E.A."/>
            <person name="Voronina E.N."/>
        </authorList>
    </citation>
    <scope>NUCLEOTIDE SEQUENCE [LARGE SCALE GENOMIC DNA]</scope>
    <source>
        <strain evidence="6 7">AF-22b-331.1</strain>
    </source>
</reference>
<keyword evidence="2" id="KW-0472">Membrane</keyword>
<gene>
    <name evidence="6" type="ORF">ACEU0G_003223</name>
</gene>
<comment type="caution">
    <text evidence="6">The sequence shown here is derived from an EMBL/GenBank/DDBJ whole genome shotgun (WGS) entry which is preliminary data.</text>
</comment>
<dbReference type="EMBL" id="JBHGCJ010000005">
    <property type="protein sequence ID" value="MFG6109214.1"/>
    <property type="molecule type" value="Genomic_DNA"/>
</dbReference>
<dbReference type="PANTHER" id="PTHR35603:SF2">
    <property type="entry name" value="OUTER MEMBRANE LIPOPROTEIN"/>
    <property type="match status" value="1"/>
</dbReference>
<evidence type="ECO:0000259" key="5">
    <source>
        <dbReference type="Pfam" id="PF05433"/>
    </source>
</evidence>
<dbReference type="InterPro" id="IPR008816">
    <property type="entry name" value="Gly_zipper_2TM_dom"/>
</dbReference>